<evidence type="ECO:0008006" key="4">
    <source>
        <dbReference type="Google" id="ProtNLM"/>
    </source>
</evidence>
<keyword evidence="3" id="KW-1185">Reference proteome</keyword>
<protein>
    <recommendedName>
        <fullName evidence="4">Signal recognition particle-docking protein FtsY</fullName>
    </recommendedName>
</protein>
<accession>A0ABD5R2N6</accession>
<reference evidence="2 3" key="1">
    <citation type="journal article" date="2019" name="Int. J. Syst. Evol. Microbiol.">
        <title>The Global Catalogue of Microorganisms (GCM) 10K type strain sequencing project: providing services to taxonomists for standard genome sequencing and annotation.</title>
        <authorList>
            <consortium name="The Broad Institute Genomics Platform"/>
            <consortium name="The Broad Institute Genome Sequencing Center for Infectious Disease"/>
            <person name="Wu L."/>
            <person name="Ma J."/>
        </authorList>
    </citation>
    <scope>NUCLEOTIDE SEQUENCE [LARGE SCALE GENOMIC DNA]</scope>
    <source>
        <strain evidence="2 3">CGMCC 1.12124</strain>
    </source>
</reference>
<dbReference type="EMBL" id="JBHSKY010000008">
    <property type="protein sequence ID" value="MFC5279130.1"/>
    <property type="molecule type" value="Genomic_DNA"/>
</dbReference>
<evidence type="ECO:0000313" key="2">
    <source>
        <dbReference type="EMBL" id="MFC5279130.1"/>
    </source>
</evidence>
<sequence length="120" mass="12441">MRPIKTLREWIGGLLGGSEEADADEEADEETAESEPEEPDDDRLDPAAVTETRSAATDDAVDKLRSVREGASATETGSDDGSVGGDGSTREDDSTRADDASTGAVDGNDPTDPAADDGKR</sequence>
<feature type="compositionally biased region" description="Basic and acidic residues" evidence="1">
    <location>
        <begin position="88"/>
        <end position="99"/>
    </location>
</feature>
<organism evidence="2 3">
    <name type="scientific">Halorubrum rubrum</name>
    <dbReference type="NCBI Taxonomy" id="1126240"/>
    <lineage>
        <taxon>Archaea</taxon>
        <taxon>Methanobacteriati</taxon>
        <taxon>Methanobacteriota</taxon>
        <taxon>Stenosarchaea group</taxon>
        <taxon>Halobacteria</taxon>
        <taxon>Halobacteriales</taxon>
        <taxon>Haloferacaceae</taxon>
        <taxon>Halorubrum</taxon>
    </lineage>
</organism>
<feature type="compositionally biased region" description="Acidic residues" evidence="1">
    <location>
        <begin position="19"/>
        <end position="43"/>
    </location>
</feature>
<evidence type="ECO:0000313" key="3">
    <source>
        <dbReference type="Proteomes" id="UP001596118"/>
    </source>
</evidence>
<gene>
    <name evidence="2" type="ORF">ACFPM1_10230</name>
</gene>
<dbReference type="AlphaFoldDB" id="A0ABD5R2N6"/>
<dbReference type="RefSeq" id="WP_256411544.1">
    <property type="nucleotide sequence ID" value="NZ_JANHDM010000005.1"/>
</dbReference>
<feature type="region of interest" description="Disordered" evidence="1">
    <location>
        <begin position="1"/>
        <end position="120"/>
    </location>
</feature>
<proteinExistence type="predicted"/>
<comment type="caution">
    <text evidence="2">The sequence shown here is derived from an EMBL/GenBank/DDBJ whole genome shotgun (WGS) entry which is preliminary data.</text>
</comment>
<name>A0ABD5R2N6_9EURY</name>
<evidence type="ECO:0000256" key="1">
    <source>
        <dbReference type="SAM" id="MobiDB-lite"/>
    </source>
</evidence>
<dbReference type="Proteomes" id="UP001596118">
    <property type="component" value="Unassembled WGS sequence"/>
</dbReference>